<dbReference type="Proteomes" id="UP000029084">
    <property type="component" value="Chromosome"/>
</dbReference>
<evidence type="ECO:0000313" key="13">
    <source>
        <dbReference type="Proteomes" id="UP000068832"/>
    </source>
</evidence>
<evidence type="ECO:0000313" key="4">
    <source>
        <dbReference type="EMBL" id="AKV76882.1"/>
    </source>
</evidence>
<reference evidence="10 11" key="2">
    <citation type="journal article" date="2015" name="Genome Announc.">
        <title>Complete Genome Sequences of Evolved Arsenate-Resistant Metallosphaera sedula Strains.</title>
        <authorList>
            <person name="Ai C."/>
            <person name="McCarthy S."/>
            <person name="Schackwitz W."/>
            <person name="Martin J."/>
            <person name="Lipzen A."/>
            <person name="Blum P."/>
        </authorList>
    </citation>
    <scope>NUCLEOTIDE SEQUENCE [LARGE SCALE GENOMIC DNA]</scope>
    <source>
        <strain evidence="5 11">ARS120-1</strain>
        <strain evidence="6 10">ARS120-2</strain>
        <strain evidence="3 13">ARS50-1</strain>
        <strain evidence="4 12">ARS50-2</strain>
    </source>
</reference>
<dbReference type="Proteomes" id="UP000062398">
    <property type="component" value="Chromosome"/>
</dbReference>
<evidence type="ECO:0000313" key="9">
    <source>
        <dbReference type="Proteomes" id="UP000056255"/>
    </source>
</evidence>
<dbReference type="InterPro" id="IPR000825">
    <property type="entry name" value="SUF_FeS_clus_asmbl_SufBD_core"/>
</dbReference>
<reference evidence="7 9" key="3">
    <citation type="submission" date="2015-07" db="EMBL/GenBank/DDBJ databases">
        <title>Physiological, transcriptional responses and genome re-sequencing of acid resistant extremely thermoacidophilic Metallosphaera sedula SARC-M1.</title>
        <authorList>
            <person name="Ai C."/>
            <person name="McCarthy S."/>
            <person name="Eckrich V."/>
            <person name="Rudrappa D."/>
            <person name="Qiu G."/>
            <person name="Blum P."/>
        </authorList>
    </citation>
    <scope>NUCLEOTIDE SEQUENCE [LARGE SCALE GENOMIC DNA]</scope>
    <source>
        <strain evidence="7 9">SARC-M1</strain>
    </source>
</reference>
<gene>
    <name evidence="2" type="ORF">HA72_1656</name>
    <name evidence="3" type="ORF">MsedA_1689</name>
    <name evidence="4" type="ORF">MsedB_1691</name>
    <name evidence="5" type="ORF">MsedC_1689</name>
    <name evidence="6" type="ORF">MsedD_1690</name>
    <name evidence="7" type="ORF">MsedE_1692</name>
</gene>
<dbReference type="OrthoDB" id="300624at2157"/>
<proteinExistence type="predicted"/>
<accession>A0A088E8Z7</accession>
<dbReference type="Proteomes" id="UP000062475">
    <property type="component" value="Chromosome"/>
</dbReference>
<dbReference type="GeneID" id="91756168"/>
<dbReference type="EMBL" id="CP012172">
    <property type="protein sequence ID" value="AKV74645.1"/>
    <property type="molecule type" value="Genomic_DNA"/>
</dbReference>
<evidence type="ECO:0000259" key="1">
    <source>
        <dbReference type="Pfam" id="PF01458"/>
    </source>
</evidence>
<dbReference type="InterPro" id="IPR037284">
    <property type="entry name" value="SUF_FeS_clus_asmbl_SufBD_sf"/>
</dbReference>
<dbReference type="EMBL" id="CP012174">
    <property type="protein sequence ID" value="AKV79133.1"/>
    <property type="molecule type" value="Genomic_DNA"/>
</dbReference>
<evidence type="ECO:0000313" key="6">
    <source>
        <dbReference type="EMBL" id="AKV81378.1"/>
    </source>
</evidence>
<dbReference type="PANTHER" id="PTHR43575:SF1">
    <property type="entry name" value="PROTEIN ABCI7, CHLOROPLASTIC"/>
    <property type="match status" value="1"/>
</dbReference>
<dbReference type="Proteomes" id="UP000068832">
    <property type="component" value="Chromosome"/>
</dbReference>
<dbReference type="OMA" id="IKSYTKW"/>
<dbReference type="EMBL" id="CP008822">
    <property type="protein sequence ID" value="AIM27795.1"/>
    <property type="molecule type" value="Genomic_DNA"/>
</dbReference>
<evidence type="ECO:0000313" key="5">
    <source>
        <dbReference type="EMBL" id="AKV79133.1"/>
    </source>
</evidence>
<evidence type="ECO:0000313" key="11">
    <source>
        <dbReference type="Proteomes" id="UP000062398"/>
    </source>
</evidence>
<dbReference type="EMBL" id="CP012176">
    <property type="protein sequence ID" value="AKV83613.1"/>
    <property type="molecule type" value="Genomic_DNA"/>
</dbReference>
<dbReference type="EMBL" id="CP012173">
    <property type="protein sequence ID" value="AKV76882.1"/>
    <property type="molecule type" value="Genomic_DNA"/>
</dbReference>
<dbReference type="Proteomes" id="UP000056255">
    <property type="component" value="Chromosome"/>
</dbReference>
<evidence type="ECO:0000313" key="7">
    <source>
        <dbReference type="EMBL" id="AKV83613.1"/>
    </source>
</evidence>
<reference evidence="2 8" key="1">
    <citation type="journal article" date="2014" name="J. Bacteriol.">
        <title>Role of an Archaeal PitA Transporter in the Copper and Arsenic Resistance of Metallosphaera sedula, an Extreme Thermoacidophile.</title>
        <authorList>
            <person name="McCarthy S."/>
            <person name="Ai C."/>
            <person name="Wheaton G."/>
            <person name="Tevatia R."/>
            <person name="Eckrich V."/>
            <person name="Kelly R."/>
            <person name="Blum P."/>
        </authorList>
    </citation>
    <scope>NUCLEOTIDE SEQUENCE [LARGE SCALE GENOMIC DNA]</scope>
    <source>
        <strain evidence="2 8">CuR1</strain>
    </source>
</reference>
<evidence type="ECO:0000313" key="8">
    <source>
        <dbReference type="Proteomes" id="UP000029084"/>
    </source>
</evidence>
<evidence type="ECO:0000313" key="12">
    <source>
        <dbReference type="Proteomes" id="UP000062475"/>
    </source>
</evidence>
<dbReference type="PATRIC" id="fig|43687.5.peg.1789"/>
<dbReference type="RefSeq" id="WP_012021598.1">
    <property type="nucleotide sequence ID" value="NZ_CP008822.1"/>
</dbReference>
<protein>
    <submittedName>
        <fullName evidence="3">Fe-S cluster assembly protein SufD</fullName>
    </submittedName>
    <submittedName>
        <fullName evidence="2">SufBD protein</fullName>
    </submittedName>
</protein>
<dbReference type="EMBL" id="CP012175">
    <property type="protein sequence ID" value="AKV81378.1"/>
    <property type="molecule type" value="Genomic_DNA"/>
</dbReference>
<name>A0A088E8Z7_9CREN</name>
<dbReference type="Proteomes" id="UP000061362">
    <property type="component" value="Chromosome"/>
</dbReference>
<dbReference type="PANTHER" id="PTHR43575">
    <property type="entry name" value="PROTEIN ABCI7, CHLOROPLASTIC"/>
    <property type="match status" value="1"/>
</dbReference>
<sequence>MPVVDQDSFLKYISSLGSKAEREEIFQKYLTLPYQVISDSPTIKHYTEWSVFDALNLGIEGTPIKDLSVPLEGYNSFVIGNNIPLNFSPLDSVSSGLVKPEDHKLVALTLAGSRKILINKGGKYLVYNRCQGKVFCPVLVEVSVPDGDNVDLIYYSDGSEGAMPSAVISLDVPKGSSMSFSIVNSSRDSYAYTYTKGSIKGEINSSIFSVGQSLGHTEYHVELSDEAVANFNAKSLGIGNNRVNVLANVNHVGRKSVSNGVLKAVASGSSYTVIRGDAVIGENAIDSSTTILGRALIIGDDAKAVVAPMLEVKTGKIITAKHSASASKVNEDLIFYLENRGLDKKCAEGLIIRGFLTDDNDNDIIRKLVEDVISKMGY</sequence>
<dbReference type="SUPFAM" id="SSF101960">
    <property type="entry name" value="Stabilizer of iron transporter SufD"/>
    <property type="match status" value="1"/>
</dbReference>
<dbReference type="GO" id="GO:0016226">
    <property type="term" value="P:iron-sulfur cluster assembly"/>
    <property type="evidence" value="ECO:0007669"/>
    <property type="project" value="InterPro"/>
</dbReference>
<dbReference type="AlphaFoldDB" id="A0A088E8Z7"/>
<evidence type="ECO:0000313" key="3">
    <source>
        <dbReference type="EMBL" id="AKV74645.1"/>
    </source>
</evidence>
<evidence type="ECO:0000313" key="2">
    <source>
        <dbReference type="EMBL" id="AIM27795.1"/>
    </source>
</evidence>
<evidence type="ECO:0000313" key="10">
    <source>
        <dbReference type="Proteomes" id="UP000061362"/>
    </source>
</evidence>
<organism evidence="2 8">
    <name type="scientific">Metallosphaera sedula</name>
    <dbReference type="NCBI Taxonomy" id="43687"/>
    <lineage>
        <taxon>Archaea</taxon>
        <taxon>Thermoproteota</taxon>
        <taxon>Thermoprotei</taxon>
        <taxon>Sulfolobales</taxon>
        <taxon>Sulfolobaceae</taxon>
        <taxon>Metallosphaera</taxon>
    </lineage>
</organism>
<dbReference type="InterPro" id="IPR055346">
    <property type="entry name" value="Fe-S_cluster_assembly_SufBD"/>
</dbReference>
<dbReference type="Pfam" id="PF01458">
    <property type="entry name" value="SUFBD_core"/>
    <property type="match status" value="1"/>
</dbReference>
<feature type="domain" description="SUF system FeS cluster assembly SufBD core" evidence="1">
    <location>
        <begin position="142"/>
        <end position="355"/>
    </location>
</feature>